<dbReference type="EMBL" id="BGPR01000409">
    <property type="protein sequence ID" value="GBM18712.1"/>
    <property type="molecule type" value="Genomic_DNA"/>
</dbReference>
<comment type="caution">
    <text evidence="1">The sequence shown here is derived from an EMBL/GenBank/DDBJ whole genome shotgun (WGS) entry which is preliminary data.</text>
</comment>
<dbReference type="AlphaFoldDB" id="A0A4Y2DPG0"/>
<organism evidence="1 2">
    <name type="scientific">Araneus ventricosus</name>
    <name type="common">Orbweaver spider</name>
    <name type="synonym">Epeira ventricosa</name>
    <dbReference type="NCBI Taxonomy" id="182803"/>
    <lineage>
        <taxon>Eukaryota</taxon>
        <taxon>Metazoa</taxon>
        <taxon>Ecdysozoa</taxon>
        <taxon>Arthropoda</taxon>
        <taxon>Chelicerata</taxon>
        <taxon>Arachnida</taxon>
        <taxon>Araneae</taxon>
        <taxon>Araneomorphae</taxon>
        <taxon>Entelegynae</taxon>
        <taxon>Araneoidea</taxon>
        <taxon>Araneidae</taxon>
        <taxon>Araneus</taxon>
    </lineage>
</organism>
<sequence length="177" mass="18969">MTELLGKSEKTPNEEVAAIESWDKCSSSLIPVIFVNASDDFTIPNTYYKPKPVLIRTKSVIQWGGHSIRVAIPLPPDCALWGLRRVGVGGFGAFRDIGSSACVHPRDMTGGGGRCQAIRRPISGVAGSHWREALYCSFRIVSRSEPLSKGQHDAISPALEDALESGPADVGPKTPVA</sequence>
<reference evidence="1 2" key="1">
    <citation type="journal article" date="2019" name="Sci. Rep.">
        <title>Orb-weaving spider Araneus ventricosus genome elucidates the spidroin gene catalogue.</title>
        <authorList>
            <person name="Kono N."/>
            <person name="Nakamura H."/>
            <person name="Ohtoshi R."/>
            <person name="Moran D.A.P."/>
            <person name="Shinohara A."/>
            <person name="Yoshida Y."/>
            <person name="Fujiwara M."/>
            <person name="Mori M."/>
            <person name="Tomita M."/>
            <person name="Arakawa K."/>
        </authorList>
    </citation>
    <scope>NUCLEOTIDE SEQUENCE [LARGE SCALE GENOMIC DNA]</scope>
</reference>
<name>A0A4Y2DPG0_ARAVE</name>
<dbReference type="Proteomes" id="UP000499080">
    <property type="component" value="Unassembled WGS sequence"/>
</dbReference>
<proteinExistence type="predicted"/>
<gene>
    <name evidence="1" type="ORF">AVEN_9006_1</name>
</gene>
<protein>
    <submittedName>
        <fullName evidence="1">Uncharacterized protein</fullName>
    </submittedName>
</protein>
<evidence type="ECO:0000313" key="1">
    <source>
        <dbReference type="EMBL" id="GBM18712.1"/>
    </source>
</evidence>
<accession>A0A4Y2DPG0</accession>
<keyword evidence="2" id="KW-1185">Reference proteome</keyword>
<evidence type="ECO:0000313" key="2">
    <source>
        <dbReference type="Proteomes" id="UP000499080"/>
    </source>
</evidence>